<proteinExistence type="predicted"/>
<gene>
    <name evidence="2" type="ORF">EHZ11_13220</name>
</gene>
<sequence length="151" mass="17229">MKKLSLLIRKIKTFFKIDFESKVMFCKAVILCGFYRFIILNISFSKVKKLLGEKGKESDFKIDIEHYKIVKEVGFIVKLASSHTPWESKCLVQAMTAQKILKDKGIKTTLYLGVAKEGNNMVAHSWLRYGQMFVTGGNGDLNYTRVGCFAK</sequence>
<protein>
    <submittedName>
        <fullName evidence="2">Lasso peptide biosynthesis B2 protein</fullName>
    </submittedName>
</protein>
<dbReference type="Proteomes" id="UP000273641">
    <property type="component" value="Unassembled WGS sequence"/>
</dbReference>
<dbReference type="RefSeq" id="WP_124231054.1">
    <property type="nucleotide sequence ID" value="NZ_CP120749.1"/>
</dbReference>
<dbReference type="InterPro" id="IPR053521">
    <property type="entry name" value="McjB-like"/>
</dbReference>
<name>A0AAE8FR01_CLOPF</name>
<dbReference type="Pfam" id="PF13471">
    <property type="entry name" value="Transglut_core3"/>
    <property type="match status" value="1"/>
</dbReference>
<dbReference type="EMBL" id="RQNR01000007">
    <property type="protein sequence ID" value="RQN23581.1"/>
    <property type="molecule type" value="Genomic_DNA"/>
</dbReference>
<evidence type="ECO:0000259" key="1">
    <source>
        <dbReference type="Pfam" id="PF13471"/>
    </source>
</evidence>
<reference evidence="2 3" key="1">
    <citation type="submission" date="2018-11" db="EMBL/GenBank/DDBJ databases">
        <title>Draft genome sequences of potential pathogenic Clostridium perfringens from environmental surface water in the North West Province, South Africa.</title>
        <authorList>
            <person name="Fourie J.C.J."/>
            <person name="Sanko T.J."/>
            <person name="Bezuidenhout C."/>
            <person name="Mienie C."/>
            <person name="Adeleke R."/>
        </authorList>
    </citation>
    <scope>NUCLEOTIDE SEQUENCE [LARGE SCALE GENOMIC DNA]</scope>
    <source>
        <strain evidence="2 3">SC4-C13</strain>
    </source>
</reference>
<evidence type="ECO:0000313" key="2">
    <source>
        <dbReference type="EMBL" id="RQN23581.1"/>
    </source>
</evidence>
<dbReference type="NCBIfam" id="NF033537">
    <property type="entry name" value="lasso_biosyn_B2"/>
    <property type="match status" value="1"/>
</dbReference>
<feature type="domain" description="Microcin J25-processing protein McjB C-terminal" evidence="1">
    <location>
        <begin position="63"/>
        <end position="144"/>
    </location>
</feature>
<dbReference type="AlphaFoldDB" id="A0AAE8FR01"/>
<accession>A0AAE8FR01</accession>
<comment type="caution">
    <text evidence="2">The sequence shown here is derived from an EMBL/GenBank/DDBJ whole genome shotgun (WGS) entry which is preliminary data.</text>
</comment>
<dbReference type="InterPro" id="IPR032708">
    <property type="entry name" value="McjB_C"/>
</dbReference>
<organism evidence="2 3">
    <name type="scientific">Clostridium perfringens</name>
    <dbReference type="NCBI Taxonomy" id="1502"/>
    <lineage>
        <taxon>Bacteria</taxon>
        <taxon>Bacillati</taxon>
        <taxon>Bacillota</taxon>
        <taxon>Clostridia</taxon>
        <taxon>Eubacteriales</taxon>
        <taxon>Clostridiaceae</taxon>
        <taxon>Clostridium</taxon>
    </lineage>
</organism>
<evidence type="ECO:0000313" key="3">
    <source>
        <dbReference type="Proteomes" id="UP000273641"/>
    </source>
</evidence>